<dbReference type="InterPro" id="IPR002758">
    <property type="entry name" value="Cation_antiport_E"/>
</dbReference>
<evidence type="ECO:0000256" key="6">
    <source>
        <dbReference type="ARBA" id="ARBA00023136"/>
    </source>
</evidence>
<comment type="subcellular location">
    <subcellularLocation>
        <location evidence="1">Cell membrane</location>
        <topology evidence="1">Multi-pass membrane protein</topology>
    </subcellularLocation>
</comment>
<sequence>MSMNDNKVTLEEKSKYWPVHTLSLGITLSLFWWINSNYSNLLLLSLGAASILLVLFIAYRMDVIDHESQPVHLSIKIPGYLLWLTKEIILANISVVKHIWLGNSSISPTLVTIDASQRTDLGKVIYANSITLTPGTVTVDLVGDRMTIHALIKENIDTLKAGEMDRRVTELENKC</sequence>
<keyword evidence="4 7" id="KW-0812">Transmembrane</keyword>
<organism evidence="8 9">
    <name type="scientific">Shewanella hanedai</name>
    <name type="common">Alteromonas hanedai</name>
    <dbReference type="NCBI Taxonomy" id="25"/>
    <lineage>
        <taxon>Bacteria</taxon>
        <taxon>Pseudomonadati</taxon>
        <taxon>Pseudomonadota</taxon>
        <taxon>Gammaproteobacteria</taxon>
        <taxon>Alteromonadales</taxon>
        <taxon>Shewanellaceae</taxon>
        <taxon>Shewanella</taxon>
    </lineage>
</organism>
<dbReference type="PANTHER" id="PTHR34584:SF1">
    <property type="entry name" value="NA(+)_H(+) ANTIPORTER SUBUNIT E1"/>
    <property type="match status" value="1"/>
</dbReference>
<proteinExistence type="inferred from homology"/>
<reference evidence="9" key="1">
    <citation type="submission" date="2019-07" db="EMBL/GenBank/DDBJ databases">
        <title>Shewanella sp. YLB-08 draft genomic sequence.</title>
        <authorList>
            <person name="Yu L."/>
        </authorList>
    </citation>
    <scope>NUCLEOTIDE SEQUENCE [LARGE SCALE GENOMIC DNA]</scope>
    <source>
        <strain evidence="9">JCM 20706</strain>
    </source>
</reference>
<dbReference type="Proteomes" id="UP000318126">
    <property type="component" value="Unassembled WGS sequence"/>
</dbReference>
<keyword evidence="6 7" id="KW-0472">Membrane</keyword>
<evidence type="ECO:0000313" key="9">
    <source>
        <dbReference type="Proteomes" id="UP000318126"/>
    </source>
</evidence>
<gene>
    <name evidence="8" type="ORF">FN961_05045</name>
</gene>
<dbReference type="EMBL" id="VKGK01000004">
    <property type="protein sequence ID" value="TRY15431.1"/>
    <property type="molecule type" value="Genomic_DNA"/>
</dbReference>
<evidence type="ECO:0000256" key="7">
    <source>
        <dbReference type="SAM" id="Phobius"/>
    </source>
</evidence>
<evidence type="ECO:0000256" key="2">
    <source>
        <dbReference type="ARBA" id="ARBA00006228"/>
    </source>
</evidence>
<evidence type="ECO:0000256" key="5">
    <source>
        <dbReference type="ARBA" id="ARBA00022989"/>
    </source>
</evidence>
<dbReference type="OrthoDB" id="9807187at2"/>
<evidence type="ECO:0000256" key="1">
    <source>
        <dbReference type="ARBA" id="ARBA00004651"/>
    </source>
</evidence>
<dbReference type="GO" id="GO:0005886">
    <property type="term" value="C:plasma membrane"/>
    <property type="evidence" value="ECO:0007669"/>
    <property type="project" value="UniProtKB-SubCell"/>
</dbReference>
<comment type="similarity">
    <text evidence="2">Belongs to the CPA3 antiporters (TC 2.A.63) subunit E family.</text>
</comment>
<keyword evidence="3" id="KW-1003">Cell membrane</keyword>
<evidence type="ECO:0000313" key="8">
    <source>
        <dbReference type="EMBL" id="TRY15431.1"/>
    </source>
</evidence>
<name>A0A553JSR9_SHEHA</name>
<feature type="transmembrane region" description="Helical" evidence="7">
    <location>
        <begin position="40"/>
        <end position="59"/>
    </location>
</feature>
<dbReference type="GO" id="GO:0008324">
    <property type="term" value="F:monoatomic cation transmembrane transporter activity"/>
    <property type="evidence" value="ECO:0007669"/>
    <property type="project" value="InterPro"/>
</dbReference>
<dbReference type="PANTHER" id="PTHR34584">
    <property type="entry name" value="NA(+)/H(+) ANTIPORTER SUBUNIT E1"/>
    <property type="match status" value="1"/>
</dbReference>
<feature type="transmembrane region" description="Helical" evidence="7">
    <location>
        <begin position="16"/>
        <end position="34"/>
    </location>
</feature>
<protein>
    <submittedName>
        <fullName evidence="8">Cation transporter</fullName>
    </submittedName>
</protein>
<evidence type="ECO:0000256" key="4">
    <source>
        <dbReference type="ARBA" id="ARBA00022692"/>
    </source>
</evidence>
<evidence type="ECO:0000256" key="3">
    <source>
        <dbReference type="ARBA" id="ARBA00022475"/>
    </source>
</evidence>
<comment type="caution">
    <text evidence="8">The sequence shown here is derived from an EMBL/GenBank/DDBJ whole genome shotgun (WGS) entry which is preliminary data.</text>
</comment>
<accession>A0A553JSR9</accession>
<keyword evidence="5 7" id="KW-1133">Transmembrane helix</keyword>
<dbReference type="AlphaFoldDB" id="A0A553JSR9"/>
<dbReference type="Pfam" id="PF01899">
    <property type="entry name" value="MNHE"/>
    <property type="match status" value="1"/>
</dbReference>
<keyword evidence="9" id="KW-1185">Reference proteome</keyword>